<feature type="compositionally biased region" description="Basic and acidic residues" evidence="1">
    <location>
        <begin position="581"/>
        <end position="607"/>
    </location>
</feature>
<evidence type="ECO:0000313" key="4">
    <source>
        <dbReference type="Proteomes" id="UP001292094"/>
    </source>
</evidence>
<feature type="region of interest" description="Disordered" evidence="1">
    <location>
        <begin position="118"/>
        <end position="348"/>
    </location>
</feature>
<feature type="region of interest" description="Disordered" evidence="1">
    <location>
        <begin position="561"/>
        <end position="795"/>
    </location>
</feature>
<reference evidence="3" key="1">
    <citation type="submission" date="2023-11" db="EMBL/GenBank/DDBJ databases">
        <title>Genome assemblies of two species of porcelain crab, Petrolisthes cinctipes and Petrolisthes manimaculis (Anomura: Porcellanidae).</title>
        <authorList>
            <person name="Angst P."/>
        </authorList>
    </citation>
    <scope>NUCLEOTIDE SEQUENCE</scope>
    <source>
        <strain evidence="3">PB745_02</strain>
        <tissue evidence="3">Gill</tissue>
    </source>
</reference>
<feature type="region of interest" description="Disordered" evidence="1">
    <location>
        <begin position="47"/>
        <end position="80"/>
    </location>
</feature>
<feature type="compositionally biased region" description="Basic and acidic residues" evidence="1">
    <location>
        <begin position="432"/>
        <end position="446"/>
    </location>
</feature>
<evidence type="ECO:0000256" key="2">
    <source>
        <dbReference type="SAM" id="Phobius"/>
    </source>
</evidence>
<feature type="region of interest" description="Disordered" evidence="1">
    <location>
        <begin position="361"/>
        <end position="549"/>
    </location>
</feature>
<keyword evidence="4" id="KW-1185">Reference proteome</keyword>
<feature type="compositionally biased region" description="Basic and acidic residues" evidence="1">
    <location>
        <begin position="643"/>
        <end position="701"/>
    </location>
</feature>
<accession>A0AAE1NXC0</accession>
<proteinExistence type="predicted"/>
<protein>
    <submittedName>
        <fullName evidence="3">Uncharacterized protein</fullName>
    </submittedName>
</protein>
<dbReference type="EMBL" id="JAWZYT010003564">
    <property type="protein sequence ID" value="KAK4297823.1"/>
    <property type="molecule type" value="Genomic_DNA"/>
</dbReference>
<feature type="transmembrane region" description="Helical" evidence="2">
    <location>
        <begin position="12"/>
        <end position="33"/>
    </location>
</feature>
<gene>
    <name evidence="3" type="ORF">Pmani_029785</name>
</gene>
<feature type="compositionally biased region" description="Polar residues" evidence="1">
    <location>
        <begin position="125"/>
        <end position="136"/>
    </location>
</feature>
<feature type="compositionally biased region" description="Basic and acidic residues" evidence="1">
    <location>
        <begin position="395"/>
        <end position="409"/>
    </location>
</feature>
<evidence type="ECO:0000313" key="3">
    <source>
        <dbReference type="EMBL" id="KAK4297823.1"/>
    </source>
</evidence>
<dbReference type="AlphaFoldDB" id="A0AAE1NXC0"/>
<feature type="compositionally biased region" description="Basic and acidic residues" evidence="1">
    <location>
        <begin position="469"/>
        <end position="490"/>
    </location>
</feature>
<feature type="compositionally biased region" description="Polar residues" evidence="1">
    <location>
        <begin position="191"/>
        <end position="218"/>
    </location>
</feature>
<keyword evidence="2" id="KW-0472">Membrane</keyword>
<evidence type="ECO:0000256" key="1">
    <source>
        <dbReference type="SAM" id="MobiDB-lite"/>
    </source>
</evidence>
<feature type="compositionally biased region" description="Basic and acidic residues" evidence="1">
    <location>
        <begin position="223"/>
        <end position="274"/>
    </location>
</feature>
<comment type="caution">
    <text evidence="3">The sequence shown here is derived from an EMBL/GenBank/DDBJ whole genome shotgun (WGS) entry which is preliminary data.</text>
</comment>
<name>A0AAE1NXC0_9EUCA</name>
<sequence>MGGTSRPGQEPVGLLLRLLLVLAAVVFTSAGHLRRPGVVQRIYNFRYPSSSSSSSTGNRQSTNPNWQESRQRSVSSRLPLLRGSDERKYWTHPHQDPPYDSVEYMQWLLHGGKGQQHRYWRHQGTHGQNYRTQGQHGSHGHNDYRTQPGSDGHKHGSQGSHTHNVPHRPDGGHIHPVPNHPAGGYLPPTTSPSTNYLPPTTSPPSTNYLPPHGSQQPLTFPGPHEHTHTSPHDHTHTSPHDHTHTSPHDHTHTSPHGPHDHTHTSPHGPHDHTHTPHRPHDHTHTSPHGPHDHTHTSPHGPHDHTHTSPHGPHDHTHTSPHRPGDRTEGTPHGPSGHVHNEDTPASSIVYFNDGSHVHLVRGPHGEYLPPPPLPEENLVTPDTSQPNPPPPQPDDNTHGQHGQDDDHTHNQTPEVPKESPQCPTERTTMPVHKPDDHANSPHKLGEDTPGVIHGGPGHKHPIPPGSKTVDLEDGTHIHIFDEKQTERTSDKPSPPPPAPAPSGPTHDHKHDHKEPHRHGGRDDHTQGVPHGEPGHVHPIPPGTSTLHFEDGTHIHVGEVDQSGRTRGESQPSPPSATAPLHRPDDHTHDHRGPDDHHHEDKQPDDHTQGVPHGEPGHEHPIPPGTSTINLDDGSHIHVSGSDPSERTRGESHDHTHQHGGPHDHTHQHEGPHDHTHEHGGPHDHTHDHEEPHRHGGRDDHTQGVPHGEPGHVHPIPPGTSTVQLGDGTHIHVGDVNRSGRTRGESQPSPPSAPLHRPHDHTHEHGGPHDHTQGIPHGEPGHVHPIPPGTSTVNLDDGSHIHVGDGRTKETINVPSVPTNTGPEVETFRISRNPSASLQTPNRGRTRVDGHTRGVPHGEPGHMHEIPPGSSTIFLDDGSHIHLAG</sequence>
<keyword evidence="2" id="KW-0812">Transmembrane</keyword>
<keyword evidence="2" id="KW-1133">Transmembrane helix</keyword>
<feature type="compositionally biased region" description="Basic and acidic residues" evidence="1">
    <location>
        <begin position="760"/>
        <end position="771"/>
    </location>
</feature>
<organism evidence="3 4">
    <name type="scientific">Petrolisthes manimaculis</name>
    <dbReference type="NCBI Taxonomy" id="1843537"/>
    <lineage>
        <taxon>Eukaryota</taxon>
        <taxon>Metazoa</taxon>
        <taxon>Ecdysozoa</taxon>
        <taxon>Arthropoda</taxon>
        <taxon>Crustacea</taxon>
        <taxon>Multicrustacea</taxon>
        <taxon>Malacostraca</taxon>
        <taxon>Eumalacostraca</taxon>
        <taxon>Eucarida</taxon>
        <taxon>Decapoda</taxon>
        <taxon>Pleocyemata</taxon>
        <taxon>Anomura</taxon>
        <taxon>Galatheoidea</taxon>
        <taxon>Porcellanidae</taxon>
        <taxon>Petrolisthes</taxon>
    </lineage>
</organism>
<feature type="compositionally biased region" description="Polar residues" evidence="1">
    <location>
        <begin position="56"/>
        <end position="76"/>
    </location>
</feature>
<feature type="compositionally biased region" description="Basic and acidic residues" evidence="1">
    <location>
        <begin position="289"/>
        <end position="329"/>
    </location>
</feature>
<feature type="compositionally biased region" description="Basic and acidic residues" evidence="1">
    <location>
        <begin position="505"/>
        <end position="514"/>
    </location>
</feature>
<dbReference type="Proteomes" id="UP001292094">
    <property type="component" value="Unassembled WGS sequence"/>
</dbReference>
<feature type="compositionally biased region" description="Pro residues" evidence="1">
    <location>
        <begin position="492"/>
        <end position="502"/>
    </location>
</feature>